<feature type="domain" description="Transposase InsH N-terminal" evidence="2">
    <location>
        <begin position="17"/>
        <end position="109"/>
    </location>
</feature>
<dbReference type="Proteomes" id="UP000231195">
    <property type="component" value="Unassembled WGS sequence"/>
</dbReference>
<feature type="domain" description="Transposase DDE" evidence="3">
    <location>
        <begin position="343"/>
        <end position="462"/>
    </location>
</feature>
<feature type="non-terminal residue" evidence="4">
    <location>
        <position position="472"/>
    </location>
</feature>
<evidence type="ECO:0000256" key="1">
    <source>
        <dbReference type="SAM" id="Coils"/>
    </source>
</evidence>
<gene>
    <name evidence="4" type="ORF">CO179_00920</name>
</gene>
<evidence type="ECO:0000313" key="5">
    <source>
        <dbReference type="Proteomes" id="UP000231195"/>
    </source>
</evidence>
<organism evidence="4 5">
    <name type="scientific">candidate division WWE3 bacterium CG_4_9_14_3_um_filter_39_7</name>
    <dbReference type="NCBI Taxonomy" id="1975080"/>
    <lineage>
        <taxon>Bacteria</taxon>
        <taxon>Katanobacteria</taxon>
    </lineage>
</organism>
<keyword evidence="1" id="KW-0175">Coiled coil</keyword>
<dbReference type="EMBL" id="PFWZ01000043">
    <property type="protein sequence ID" value="PJA40978.1"/>
    <property type="molecule type" value="Genomic_DNA"/>
</dbReference>
<name>A0A2M7X4A9_UNCKA</name>
<dbReference type="NCBIfam" id="NF033551">
    <property type="entry name" value="transpos_IS1182"/>
    <property type="match status" value="1"/>
</dbReference>
<feature type="coiled-coil region" evidence="1">
    <location>
        <begin position="155"/>
        <end position="219"/>
    </location>
</feature>
<evidence type="ECO:0000259" key="3">
    <source>
        <dbReference type="Pfam" id="PF13751"/>
    </source>
</evidence>
<dbReference type="PANTHER" id="PTHR33408">
    <property type="entry name" value="TRANSPOSASE"/>
    <property type="match status" value="1"/>
</dbReference>
<dbReference type="InterPro" id="IPR008490">
    <property type="entry name" value="Transposase_InsH_N"/>
</dbReference>
<accession>A0A2M7X4A9</accession>
<evidence type="ECO:0000313" key="4">
    <source>
        <dbReference type="EMBL" id="PJA40978.1"/>
    </source>
</evidence>
<sequence>MAYKCGNRTQTSFLPSTIEDYVSKQDPVRVYDAFVDSLDIRSLGISLDSKAGADEYFPKTMLKLLVYGYSYGIRSSRKLERACHHNLSFQWLMGGERPDYRTIARFRSKYKEAIAKLLKQCVRLCLKLDLVEGNTLFTDGSKFRANASINNHWTKERCQRRLEKIDKQIDQLLEDAEQLDLLEDKEESTVKLGKEIENKEKLIKKIKETLNILEETEQKSINTTDPDCVRSNGRQGKHASYNVQSTVDKKHGLIVQAEAVSQNTDFNQLHQQIIEATKTLEKKPENVCADAGYASTQDLKGIDNDIKVVVPSAKQSQKEKGQHPVKAFDKEKFTYDKEKNEYVCPEGKHLIYQGLSRESLKKEYKVSIKDCGQCPNYGVCTTSKSGRSVTRLVDEEIKEQFEAIYASPEGQNIYKYRKEKVELPFGHMKRNLGAGQFMLRGRPKVNAEVSILSTCFNIARMISILSVPRLIL</sequence>
<proteinExistence type="predicted"/>
<dbReference type="AlphaFoldDB" id="A0A2M7X4A9"/>
<dbReference type="Pfam" id="PF13751">
    <property type="entry name" value="DDE_Tnp_1_6"/>
    <property type="match status" value="1"/>
</dbReference>
<protein>
    <submittedName>
        <fullName evidence="4">Transposase</fullName>
    </submittedName>
</protein>
<dbReference type="Pfam" id="PF05598">
    <property type="entry name" value="DUF772"/>
    <property type="match status" value="1"/>
</dbReference>
<dbReference type="InterPro" id="IPR047629">
    <property type="entry name" value="IS1182_transpos"/>
</dbReference>
<comment type="caution">
    <text evidence="4">The sequence shown here is derived from an EMBL/GenBank/DDBJ whole genome shotgun (WGS) entry which is preliminary data.</text>
</comment>
<dbReference type="InterPro" id="IPR025668">
    <property type="entry name" value="Tnp_DDE_dom"/>
</dbReference>
<dbReference type="PANTHER" id="PTHR33408:SF2">
    <property type="entry name" value="TRANSPOSASE DDE DOMAIN-CONTAINING PROTEIN"/>
    <property type="match status" value="1"/>
</dbReference>
<reference evidence="5" key="1">
    <citation type="submission" date="2017-09" db="EMBL/GenBank/DDBJ databases">
        <title>Depth-based differentiation of microbial function through sediment-hosted aquifers and enrichment of novel symbionts in the deep terrestrial subsurface.</title>
        <authorList>
            <person name="Probst A.J."/>
            <person name="Ladd B."/>
            <person name="Jarett J.K."/>
            <person name="Geller-Mcgrath D.E."/>
            <person name="Sieber C.M.K."/>
            <person name="Emerson J.B."/>
            <person name="Anantharaman K."/>
            <person name="Thomas B.C."/>
            <person name="Malmstrom R."/>
            <person name="Stieglmeier M."/>
            <person name="Klingl A."/>
            <person name="Woyke T."/>
            <person name="Ryan C.M."/>
            <person name="Banfield J.F."/>
        </authorList>
    </citation>
    <scope>NUCLEOTIDE SEQUENCE [LARGE SCALE GENOMIC DNA]</scope>
</reference>
<evidence type="ECO:0000259" key="2">
    <source>
        <dbReference type="Pfam" id="PF05598"/>
    </source>
</evidence>